<accession>A0ABT5ED32</accession>
<gene>
    <name evidence="3" type="ORF">POL25_40485</name>
</gene>
<proteinExistence type="predicted"/>
<sequence length="83" mass="8941">MDRTQRLFAVLDALRRHRHPVSAAQMAEAQGVSVRTLYRDVQTSIGLGAPIDGRVLPAAADVHDPRDMLPSTCPGAHAPRGMS</sequence>
<protein>
    <submittedName>
        <fullName evidence="3">HTH domain-containing protein</fullName>
    </submittedName>
</protein>
<dbReference type="InterPro" id="IPR036390">
    <property type="entry name" value="WH_DNA-bd_sf"/>
</dbReference>
<feature type="domain" description="Helix-turn-helix type 11" evidence="2">
    <location>
        <begin position="6"/>
        <end position="53"/>
    </location>
</feature>
<evidence type="ECO:0000313" key="4">
    <source>
        <dbReference type="Proteomes" id="UP001221686"/>
    </source>
</evidence>
<evidence type="ECO:0000256" key="1">
    <source>
        <dbReference type="SAM" id="MobiDB-lite"/>
    </source>
</evidence>
<organism evidence="3 4">
    <name type="scientific">Nannocystis bainbridge</name>
    <dbReference type="NCBI Taxonomy" id="2995303"/>
    <lineage>
        <taxon>Bacteria</taxon>
        <taxon>Pseudomonadati</taxon>
        <taxon>Myxococcota</taxon>
        <taxon>Polyangia</taxon>
        <taxon>Nannocystales</taxon>
        <taxon>Nannocystaceae</taxon>
        <taxon>Nannocystis</taxon>
    </lineage>
</organism>
<dbReference type="EMBL" id="JAQNDL010000005">
    <property type="protein sequence ID" value="MDC0723234.1"/>
    <property type="molecule type" value="Genomic_DNA"/>
</dbReference>
<keyword evidence="4" id="KW-1185">Reference proteome</keyword>
<name>A0ABT5ED32_9BACT</name>
<dbReference type="Proteomes" id="UP001221686">
    <property type="component" value="Unassembled WGS sequence"/>
</dbReference>
<evidence type="ECO:0000259" key="2">
    <source>
        <dbReference type="Pfam" id="PF08279"/>
    </source>
</evidence>
<feature type="region of interest" description="Disordered" evidence="1">
    <location>
        <begin position="62"/>
        <end position="83"/>
    </location>
</feature>
<reference evidence="3 4" key="1">
    <citation type="submission" date="2022-11" db="EMBL/GenBank/DDBJ databases">
        <title>Minimal conservation of predation-associated metabolite biosynthetic gene clusters underscores biosynthetic potential of Myxococcota including descriptions for ten novel species: Archangium lansinium sp. nov., Myxococcus landrumus sp. nov., Nannocystis bai.</title>
        <authorList>
            <person name="Ahearne A."/>
            <person name="Stevens C."/>
            <person name="Dowd S."/>
        </authorList>
    </citation>
    <scope>NUCLEOTIDE SEQUENCE [LARGE SCALE GENOMIC DNA]</scope>
    <source>
        <strain evidence="3 4">BB15-2</strain>
    </source>
</reference>
<dbReference type="Pfam" id="PF08279">
    <property type="entry name" value="HTH_11"/>
    <property type="match status" value="1"/>
</dbReference>
<comment type="caution">
    <text evidence="3">The sequence shown here is derived from an EMBL/GenBank/DDBJ whole genome shotgun (WGS) entry which is preliminary data.</text>
</comment>
<dbReference type="Gene3D" id="1.10.10.10">
    <property type="entry name" value="Winged helix-like DNA-binding domain superfamily/Winged helix DNA-binding domain"/>
    <property type="match status" value="1"/>
</dbReference>
<dbReference type="InterPro" id="IPR013196">
    <property type="entry name" value="HTH_11"/>
</dbReference>
<dbReference type="SUPFAM" id="SSF46785">
    <property type="entry name" value="Winged helix' DNA-binding domain"/>
    <property type="match status" value="1"/>
</dbReference>
<evidence type="ECO:0000313" key="3">
    <source>
        <dbReference type="EMBL" id="MDC0723234.1"/>
    </source>
</evidence>
<dbReference type="InterPro" id="IPR036388">
    <property type="entry name" value="WH-like_DNA-bd_sf"/>
</dbReference>